<dbReference type="EMBL" id="JBHSJJ010000005">
    <property type="protein sequence ID" value="MFC4872091.1"/>
    <property type="molecule type" value="Genomic_DNA"/>
</dbReference>
<keyword evidence="2" id="KW-1185">Reference proteome</keyword>
<sequence length="48" mass="5419">MQIDIKGKINEKKLAYNSTLLPLFEAIVNSIQAIEEESAMEGISIRRL</sequence>
<comment type="caution">
    <text evidence="1">The sequence shown here is derived from an EMBL/GenBank/DDBJ whole genome shotgun (WGS) entry which is preliminary data.</text>
</comment>
<name>A0ABV9T0N3_9BACT</name>
<evidence type="ECO:0000313" key="2">
    <source>
        <dbReference type="Proteomes" id="UP001595818"/>
    </source>
</evidence>
<reference evidence="2" key="1">
    <citation type="journal article" date="2019" name="Int. J. Syst. Evol. Microbiol.">
        <title>The Global Catalogue of Microorganisms (GCM) 10K type strain sequencing project: providing services to taxonomists for standard genome sequencing and annotation.</title>
        <authorList>
            <consortium name="The Broad Institute Genomics Platform"/>
            <consortium name="The Broad Institute Genome Sequencing Center for Infectious Disease"/>
            <person name="Wu L."/>
            <person name="Ma J."/>
        </authorList>
    </citation>
    <scope>NUCLEOTIDE SEQUENCE [LARGE SCALE GENOMIC DNA]</scope>
    <source>
        <strain evidence="2">CGMCC 4.7466</strain>
    </source>
</reference>
<dbReference type="Proteomes" id="UP001595818">
    <property type="component" value="Unassembled WGS sequence"/>
</dbReference>
<gene>
    <name evidence="1" type="ORF">ACFPFU_10360</name>
</gene>
<evidence type="ECO:0000313" key="1">
    <source>
        <dbReference type="EMBL" id="MFC4872091.1"/>
    </source>
</evidence>
<proteinExistence type="predicted"/>
<protein>
    <submittedName>
        <fullName evidence="1">Uncharacterized protein</fullName>
    </submittedName>
</protein>
<dbReference type="RefSeq" id="WP_377064184.1">
    <property type="nucleotide sequence ID" value="NZ_JBHSJJ010000005.1"/>
</dbReference>
<organism evidence="1 2">
    <name type="scientific">Negadavirga shengliensis</name>
    <dbReference type="NCBI Taxonomy" id="1389218"/>
    <lineage>
        <taxon>Bacteria</taxon>
        <taxon>Pseudomonadati</taxon>
        <taxon>Bacteroidota</taxon>
        <taxon>Cytophagia</taxon>
        <taxon>Cytophagales</taxon>
        <taxon>Cyclobacteriaceae</taxon>
        <taxon>Negadavirga</taxon>
    </lineage>
</organism>
<accession>A0ABV9T0N3</accession>